<feature type="transmembrane region" description="Helical" evidence="2">
    <location>
        <begin position="655"/>
        <end position="678"/>
    </location>
</feature>
<keyword evidence="4" id="KW-1185">Reference proteome</keyword>
<reference evidence="4" key="1">
    <citation type="submission" date="2017-03" db="EMBL/GenBank/DDBJ databases">
        <title>Phytopthora megakarya and P. palmivora, two closely related causual agents of cacao black pod achieved similar genome size and gene model numbers by different mechanisms.</title>
        <authorList>
            <person name="Ali S."/>
            <person name="Shao J."/>
            <person name="Larry D.J."/>
            <person name="Kronmiller B."/>
            <person name="Shen D."/>
            <person name="Strem M.D."/>
            <person name="Melnick R.L."/>
            <person name="Guiltinan M.J."/>
            <person name="Tyler B.M."/>
            <person name="Meinhardt L.W."/>
            <person name="Bailey B.A."/>
        </authorList>
    </citation>
    <scope>NUCLEOTIDE SEQUENCE [LARGE SCALE GENOMIC DNA]</scope>
    <source>
        <strain evidence="4">zdho120</strain>
    </source>
</reference>
<feature type="transmembrane region" description="Helical" evidence="2">
    <location>
        <begin position="589"/>
        <end position="610"/>
    </location>
</feature>
<sequence length="1060" mass="119098">MPPGAIEISPEKTKSRSNGPAAPDVTKYSTSSQKRNAFIVSLPPKPERQPSRLVHAITFFGYSLAPFYDFWERLQVSHCGQYSVERMLALDEYCQRVSIGRVLAVCVLFPFAPLSLVVVTEFMPLQPVERGPLSNYVFWIRHTLMGVILVMCAMWQAKAWIPEMKMTMKQVFLIAIGTASVYTATNIIVADLWVFPIPFLVVAGAPINIFIWAVVSRIVLGSHPLEGVQDGEFRGRKFLLLTSVHASMLGVYPAYQAVFLALDGYLQLAMIALLPAINLALKNLQTGLGSHLEDNLPETIIFSVDVFSAIYSVLCMHSASSMTMVAITLVLHTTVLLLSLHGMNRRSRVARACRSFQLMERQQQNLRRRQSVLDSFATAGGSPAFNPVIGNVLEETRKQNTRAVKQTLQLLFNNEYIGLIAYTQCIIPVLYLLYMPALQALPNHVYYPTHYRYFGDSLEFDQRMTVIGILAGLQLTILMMLQVFVVKRFGISTIYQVAFVLESRFVLLQGRLLMCSLGPLYNLWERLQVSHCGQYSVERMLALEEYGQRVSPLRVAMVCILTPLSPLLLVVLSGYFPLRPSAEGPDANYMFWIRHTIVVAMTSLSGLMQAKAWLSELDLTTLRIFGISLCSSAVTTAFLVWMAKLWVFPLPFMNMLQSPVVIILCFCITGLVLGRGALRDVPDVNFRMHRYFMLITAQGALITIYPAYQALFHAAPNFLQPHLMALLTLVNIAMKNILAACGAHLEDRLPEVIVFTVDVFNTLYSALCMRSTNSLKMAMIVVVLNVADMMLALHGMNQRSRVALAHRAVQQRKHRQQILSAKALVQGGSSRRISTQMGSSSSRRVSVQMGPSRRGSAQMDPSIAKQNGSTRRLMTHLGSSRRLAELTAVSTKLATSLKLRPLLMPENPVINDILKETRKQNTVAVNQTLQLLFNNEYLGLIAYAQCITPTMYMAYMLIMQQMPNRVYYLRDHDFDHPERLAQRYTVIAVFVGLQTGILVGLHIFVANRFGVSTLYQVAFVLETHARLVQSKIATWLLFAVGFMLEHYGVDFSFHFAWIKH</sequence>
<gene>
    <name evidence="3" type="ORF">PHMEG_0006009</name>
</gene>
<keyword evidence="2" id="KW-0812">Transmembrane</keyword>
<feature type="transmembrane region" description="Helical" evidence="2">
    <location>
        <begin position="195"/>
        <end position="218"/>
    </location>
</feature>
<feature type="transmembrane region" description="Helical" evidence="2">
    <location>
        <begin position="171"/>
        <end position="189"/>
    </location>
</feature>
<evidence type="ECO:0000313" key="4">
    <source>
        <dbReference type="Proteomes" id="UP000198211"/>
    </source>
</evidence>
<feature type="transmembrane region" description="Helical" evidence="2">
    <location>
        <begin position="984"/>
        <end position="1005"/>
    </location>
</feature>
<evidence type="ECO:0008006" key="5">
    <source>
        <dbReference type="Google" id="ProtNLM"/>
    </source>
</evidence>
<accession>A0A225WRX8</accession>
<keyword evidence="2" id="KW-0472">Membrane</keyword>
<feature type="transmembrane region" description="Helical" evidence="2">
    <location>
        <begin position="937"/>
        <end position="958"/>
    </location>
</feature>
<keyword evidence="2" id="KW-1133">Transmembrane helix</keyword>
<organism evidence="3 4">
    <name type="scientific">Phytophthora megakarya</name>
    <dbReference type="NCBI Taxonomy" id="4795"/>
    <lineage>
        <taxon>Eukaryota</taxon>
        <taxon>Sar</taxon>
        <taxon>Stramenopiles</taxon>
        <taxon>Oomycota</taxon>
        <taxon>Peronosporomycetes</taxon>
        <taxon>Peronosporales</taxon>
        <taxon>Peronosporaceae</taxon>
        <taxon>Phytophthora</taxon>
    </lineage>
</organism>
<evidence type="ECO:0000256" key="1">
    <source>
        <dbReference type="SAM" id="MobiDB-lite"/>
    </source>
</evidence>
<feature type="transmembrane region" description="Helical" evidence="2">
    <location>
        <begin position="102"/>
        <end position="119"/>
    </location>
</feature>
<dbReference type="Proteomes" id="UP000198211">
    <property type="component" value="Unassembled WGS sequence"/>
</dbReference>
<feature type="region of interest" description="Disordered" evidence="1">
    <location>
        <begin position="830"/>
        <end position="863"/>
    </location>
</feature>
<feature type="transmembrane region" description="Helical" evidence="2">
    <location>
        <begin position="416"/>
        <end position="434"/>
    </location>
</feature>
<feature type="transmembrane region" description="Helical" evidence="2">
    <location>
        <begin position="690"/>
        <end position="711"/>
    </location>
</feature>
<name>A0A225WRX8_9STRA</name>
<feature type="transmembrane region" description="Helical" evidence="2">
    <location>
        <begin position="622"/>
        <end position="643"/>
    </location>
</feature>
<feature type="transmembrane region" description="Helical" evidence="2">
    <location>
        <begin position="238"/>
        <end position="258"/>
    </location>
</feature>
<feature type="region of interest" description="Disordered" evidence="1">
    <location>
        <begin position="1"/>
        <end position="30"/>
    </location>
</feature>
<feature type="transmembrane region" description="Helical" evidence="2">
    <location>
        <begin position="464"/>
        <end position="486"/>
    </location>
</feature>
<feature type="transmembrane region" description="Helical" evidence="2">
    <location>
        <begin position="139"/>
        <end position="159"/>
    </location>
</feature>
<dbReference type="EMBL" id="NBNE01000411">
    <property type="protein sequence ID" value="OWZ19700.1"/>
    <property type="molecule type" value="Genomic_DNA"/>
</dbReference>
<feature type="transmembrane region" description="Helical" evidence="2">
    <location>
        <begin position="320"/>
        <end position="340"/>
    </location>
</feature>
<dbReference type="AlphaFoldDB" id="A0A225WRX8"/>
<feature type="transmembrane region" description="Helical" evidence="2">
    <location>
        <begin position="555"/>
        <end position="577"/>
    </location>
</feature>
<proteinExistence type="predicted"/>
<protein>
    <recommendedName>
        <fullName evidence="5">Transmembrane protein</fullName>
    </recommendedName>
</protein>
<comment type="caution">
    <text evidence="3">The sequence shown here is derived from an EMBL/GenBank/DDBJ whole genome shotgun (WGS) entry which is preliminary data.</text>
</comment>
<dbReference type="OrthoDB" id="114866at2759"/>
<evidence type="ECO:0000313" key="3">
    <source>
        <dbReference type="EMBL" id="OWZ19700.1"/>
    </source>
</evidence>
<feature type="transmembrane region" description="Helical" evidence="2">
    <location>
        <begin position="723"/>
        <end position="745"/>
    </location>
</feature>
<evidence type="ECO:0000256" key="2">
    <source>
        <dbReference type="SAM" id="Phobius"/>
    </source>
</evidence>
<feature type="compositionally biased region" description="Polar residues" evidence="1">
    <location>
        <begin position="830"/>
        <end position="845"/>
    </location>
</feature>